<dbReference type="InterPro" id="IPR005586">
    <property type="entry name" value="ABC_trans_aux"/>
</dbReference>
<evidence type="ECO:0000313" key="3">
    <source>
        <dbReference type="EMBL" id="GLK82548.1"/>
    </source>
</evidence>
<evidence type="ECO:0000256" key="1">
    <source>
        <dbReference type="SAM" id="Phobius"/>
    </source>
</evidence>
<feature type="transmembrane region" description="Helical" evidence="1">
    <location>
        <begin position="28"/>
        <end position="46"/>
    </location>
</feature>
<evidence type="ECO:0000259" key="2">
    <source>
        <dbReference type="Pfam" id="PF03886"/>
    </source>
</evidence>
<keyword evidence="1" id="KW-0472">Membrane</keyword>
<sequence>MMAGRESRTGGGLRVGVLDGRRRRLRGAAVALAISLALGGCASLLGSKPIPTFDLSAPAGFSAPRTMPGVLSVSTPAALQVLDTQQIVVEPRPGQITYLGDAQWSDRLPALLQARLIETFENGTGGRWVTRAGDGVSADYQLLTDIRTFGLQTHDGTEAVVEISARIVAGTSGRIVAARVFTGRAAAAGTSGPEATRALDEASNQVLAELVTWASARR</sequence>
<dbReference type="AlphaFoldDB" id="A0A9W6JU36"/>
<dbReference type="EMBL" id="BSFM01000003">
    <property type="protein sequence ID" value="GLK82548.1"/>
    <property type="molecule type" value="Genomic_DNA"/>
</dbReference>
<keyword evidence="1" id="KW-1133">Transmembrane helix</keyword>
<reference evidence="3" key="2">
    <citation type="submission" date="2023-01" db="EMBL/GenBank/DDBJ databases">
        <authorList>
            <person name="Sun Q."/>
            <person name="Evtushenko L."/>
        </authorList>
    </citation>
    <scope>NUCLEOTIDE SEQUENCE</scope>
    <source>
        <strain evidence="3">VKM B-2789</strain>
    </source>
</reference>
<name>A0A9W6JU36_9HYPH</name>
<comment type="caution">
    <text evidence="3">The sequence shown here is derived from an EMBL/GenBank/DDBJ whole genome shotgun (WGS) entry which is preliminary data.</text>
</comment>
<dbReference type="SUPFAM" id="SSF159594">
    <property type="entry name" value="XCC0632-like"/>
    <property type="match status" value="1"/>
</dbReference>
<protein>
    <submittedName>
        <fullName evidence="3">ABC transporter</fullName>
    </submittedName>
</protein>
<reference evidence="3" key="1">
    <citation type="journal article" date="2014" name="Int. J. Syst. Evol. Microbiol.">
        <title>Complete genome sequence of Corynebacterium casei LMG S-19264T (=DSM 44701T), isolated from a smear-ripened cheese.</title>
        <authorList>
            <consortium name="US DOE Joint Genome Institute (JGI-PGF)"/>
            <person name="Walter F."/>
            <person name="Albersmeier A."/>
            <person name="Kalinowski J."/>
            <person name="Ruckert C."/>
        </authorList>
    </citation>
    <scope>NUCLEOTIDE SEQUENCE</scope>
    <source>
        <strain evidence="3">VKM B-2789</strain>
    </source>
</reference>
<feature type="domain" description="ABC-type transport auxiliary lipoprotein component" evidence="2">
    <location>
        <begin position="55"/>
        <end position="210"/>
    </location>
</feature>
<accession>A0A9W6JU36</accession>
<proteinExistence type="predicted"/>
<evidence type="ECO:0000313" key="4">
    <source>
        <dbReference type="Proteomes" id="UP001143330"/>
    </source>
</evidence>
<keyword evidence="4" id="KW-1185">Reference proteome</keyword>
<dbReference type="Pfam" id="PF03886">
    <property type="entry name" value="ABC_trans_aux"/>
    <property type="match status" value="1"/>
</dbReference>
<keyword evidence="1" id="KW-0812">Transmembrane</keyword>
<gene>
    <name evidence="3" type="ORF">GCM10017653_06170</name>
</gene>
<dbReference type="Gene3D" id="3.40.50.10610">
    <property type="entry name" value="ABC-type transport auxiliary lipoprotein component"/>
    <property type="match status" value="1"/>
</dbReference>
<organism evidence="3 4">
    <name type="scientific">Ancylobacter defluvii</name>
    <dbReference type="NCBI Taxonomy" id="1282440"/>
    <lineage>
        <taxon>Bacteria</taxon>
        <taxon>Pseudomonadati</taxon>
        <taxon>Pseudomonadota</taxon>
        <taxon>Alphaproteobacteria</taxon>
        <taxon>Hyphomicrobiales</taxon>
        <taxon>Xanthobacteraceae</taxon>
        <taxon>Ancylobacter</taxon>
    </lineage>
</organism>
<dbReference type="Proteomes" id="UP001143330">
    <property type="component" value="Unassembled WGS sequence"/>
</dbReference>